<evidence type="ECO:0000259" key="3">
    <source>
        <dbReference type="Pfam" id="PF13458"/>
    </source>
</evidence>
<evidence type="ECO:0000256" key="1">
    <source>
        <dbReference type="ARBA" id="ARBA00010062"/>
    </source>
</evidence>
<evidence type="ECO:0000313" key="4">
    <source>
        <dbReference type="EMBL" id="MBC8199997.1"/>
    </source>
</evidence>
<dbReference type="InterPro" id="IPR028081">
    <property type="entry name" value="Leu-bd"/>
</dbReference>
<accession>A0A8J6N8K2</accession>
<dbReference type="EMBL" id="JACNLL010000073">
    <property type="protein sequence ID" value="MBC8199997.1"/>
    <property type="molecule type" value="Genomic_DNA"/>
</dbReference>
<dbReference type="SUPFAM" id="SSF53822">
    <property type="entry name" value="Periplasmic binding protein-like I"/>
    <property type="match status" value="1"/>
</dbReference>
<gene>
    <name evidence="4" type="ORF">H8E80_08145</name>
</gene>
<reference evidence="4 5" key="1">
    <citation type="submission" date="2020-08" db="EMBL/GenBank/DDBJ databases">
        <title>Bridging the membrane lipid divide: bacteria of the FCB group superphylum have the potential to synthesize archaeal ether lipids.</title>
        <authorList>
            <person name="Villanueva L."/>
            <person name="Von Meijenfeldt F.A.B."/>
            <person name="Westbye A.B."/>
            <person name="Yadav S."/>
            <person name="Hopmans E.C."/>
            <person name="Dutilh B.E."/>
            <person name="Sinninghe Damste J.S."/>
        </authorList>
    </citation>
    <scope>NUCLEOTIDE SEQUENCE [LARGE SCALE GENOMIC DNA]</scope>
    <source>
        <strain evidence="4">NIOZ-UU82</strain>
    </source>
</reference>
<comment type="similarity">
    <text evidence="1">Belongs to the leucine-binding protein family.</text>
</comment>
<name>A0A8J6N8K2_9BACT</name>
<keyword evidence="2" id="KW-0732">Signal</keyword>
<sequence length="414" mass="45485">MKKCYLTTGIIFLVLFGFLLTTNALAVDKVVIGHPACLSGKYAKAGEQAIGGIKACIDWVNNVYGGVLIDGKRIPVKYKYYDSESKKEGVTSLIERLITVDKVNVVFSSYSSGLTLAGAPVAERYNMLYMDHGGASDRIFQQGFQYIVQTIGPGSKYHVGTLNMFNHFDPKARRVALAYEDSEFARMTMRGAEEHATKLGYKIVFKRTYPKGVTDLTPLLSDLKANKPDIVIGGGHYEDGQLFARQMSDLDINVKGLSLVASATLPAYYKALGGRTAEGVMGPSHWEYGVTYSAEGAKKVGLDWIGPDQDEFVSRFKKALGKDMIPDYHAAEAGAQVLAYVKAAENINSLAPDKVRAALGKLKFMSFYGGWDVDDTGMQIGHSMVDMQWQNGKRFIVWPLEAATGKLVYPKPKF</sequence>
<dbReference type="Pfam" id="PF13458">
    <property type="entry name" value="Peripla_BP_6"/>
    <property type="match status" value="1"/>
</dbReference>
<comment type="caution">
    <text evidence="4">The sequence shown here is derived from an EMBL/GenBank/DDBJ whole genome shotgun (WGS) entry which is preliminary data.</text>
</comment>
<protein>
    <submittedName>
        <fullName evidence="4">Amino acid ABC transporter substrate-binding protein</fullName>
    </submittedName>
</protein>
<dbReference type="PANTHER" id="PTHR30483:SF37">
    <property type="entry name" value="ABC TRANSPORTER SUBSTRATE-BINDING PROTEIN"/>
    <property type="match status" value="1"/>
</dbReference>
<dbReference type="InterPro" id="IPR051010">
    <property type="entry name" value="BCAA_transport"/>
</dbReference>
<evidence type="ECO:0000313" key="5">
    <source>
        <dbReference type="Proteomes" id="UP000603545"/>
    </source>
</evidence>
<proteinExistence type="inferred from homology"/>
<dbReference type="CDD" id="cd06338">
    <property type="entry name" value="PBP1_ABC_ligand_binding-like"/>
    <property type="match status" value="1"/>
</dbReference>
<dbReference type="Proteomes" id="UP000603545">
    <property type="component" value="Unassembled WGS sequence"/>
</dbReference>
<dbReference type="PANTHER" id="PTHR30483">
    <property type="entry name" value="LEUCINE-SPECIFIC-BINDING PROTEIN"/>
    <property type="match status" value="1"/>
</dbReference>
<dbReference type="Gene3D" id="3.40.50.2300">
    <property type="match status" value="2"/>
</dbReference>
<dbReference type="AlphaFoldDB" id="A0A8J6N8K2"/>
<evidence type="ECO:0000256" key="2">
    <source>
        <dbReference type="ARBA" id="ARBA00022729"/>
    </source>
</evidence>
<organism evidence="4 5">
    <name type="scientific">Candidatus Desulfaltia bathyphila</name>
    <dbReference type="NCBI Taxonomy" id="2841697"/>
    <lineage>
        <taxon>Bacteria</taxon>
        <taxon>Pseudomonadati</taxon>
        <taxon>Thermodesulfobacteriota</taxon>
        <taxon>Desulfobacteria</taxon>
        <taxon>Desulfobacterales</taxon>
        <taxon>Desulfobacterales incertae sedis</taxon>
        <taxon>Candidatus Desulfaltia</taxon>
    </lineage>
</organism>
<dbReference type="InterPro" id="IPR028082">
    <property type="entry name" value="Peripla_BP_I"/>
</dbReference>
<feature type="domain" description="Leucine-binding protein" evidence="3">
    <location>
        <begin position="30"/>
        <end position="392"/>
    </location>
</feature>